<evidence type="ECO:0000256" key="5">
    <source>
        <dbReference type="ARBA" id="ARBA00023004"/>
    </source>
</evidence>
<evidence type="ECO:0000256" key="6">
    <source>
        <dbReference type="ARBA" id="ARBA00023033"/>
    </source>
</evidence>
<name>A0A918CXT9_9ACTN</name>
<evidence type="ECO:0000256" key="1">
    <source>
        <dbReference type="ARBA" id="ARBA00010617"/>
    </source>
</evidence>
<dbReference type="CDD" id="cd11030">
    <property type="entry name" value="CYP105-like"/>
    <property type="match status" value="1"/>
</dbReference>
<dbReference type="FunFam" id="1.10.630.10:FF:000018">
    <property type="entry name" value="Cytochrome P450 monooxygenase"/>
    <property type="match status" value="1"/>
</dbReference>
<protein>
    <submittedName>
        <fullName evidence="8">Cytochrome P450</fullName>
    </submittedName>
</protein>
<accession>A0A918CXT9</accession>
<proteinExistence type="inferred from homology"/>
<evidence type="ECO:0000256" key="2">
    <source>
        <dbReference type="ARBA" id="ARBA00022617"/>
    </source>
</evidence>
<reference evidence="8" key="2">
    <citation type="submission" date="2020-09" db="EMBL/GenBank/DDBJ databases">
        <authorList>
            <person name="Sun Q."/>
            <person name="Zhou Y."/>
        </authorList>
    </citation>
    <scope>NUCLEOTIDE SEQUENCE</scope>
    <source>
        <strain evidence="8">CGMCC 4.7110</strain>
    </source>
</reference>
<dbReference type="Gene3D" id="1.10.630.10">
    <property type="entry name" value="Cytochrome P450"/>
    <property type="match status" value="1"/>
</dbReference>
<dbReference type="EMBL" id="BMML01000052">
    <property type="protein sequence ID" value="GGN46187.1"/>
    <property type="molecule type" value="Genomic_DNA"/>
</dbReference>
<evidence type="ECO:0000313" key="9">
    <source>
        <dbReference type="Proteomes" id="UP000653411"/>
    </source>
</evidence>
<dbReference type="PRINTS" id="PR00359">
    <property type="entry name" value="BP450"/>
</dbReference>
<keyword evidence="9" id="KW-1185">Reference proteome</keyword>
<dbReference type="PRINTS" id="PR00385">
    <property type="entry name" value="P450"/>
</dbReference>
<dbReference type="Pfam" id="PF00067">
    <property type="entry name" value="p450"/>
    <property type="match status" value="1"/>
</dbReference>
<comment type="caution">
    <text evidence="8">The sequence shown here is derived from an EMBL/GenBank/DDBJ whole genome shotgun (WGS) entry which is preliminary data.</text>
</comment>
<dbReference type="InterPro" id="IPR002397">
    <property type="entry name" value="Cyt_P450_B"/>
</dbReference>
<dbReference type="GO" id="GO:0004497">
    <property type="term" value="F:monooxygenase activity"/>
    <property type="evidence" value="ECO:0007669"/>
    <property type="project" value="UniProtKB-KW"/>
</dbReference>
<dbReference type="AlphaFoldDB" id="A0A918CXT9"/>
<dbReference type="PANTHER" id="PTHR46696">
    <property type="entry name" value="P450, PUTATIVE (EUROFUNG)-RELATED"/>
    <property type="match status" value="1"/>
</dbReference>
<keyword evidence="3 7" id="KW-0479">Metal-binding</keyword>
<dbReference type="GO" id="GO:0005506">
    <property type="term" value="F:iron ion binding"/>
    <property type="evidence" value="ECO:0007669"/>
    <property type="project" value="InterPro"/>
</dbReference>
<dbReference type="InterPro" id="IPR036396">
    <property type="entry name" value="Cyt_P450_sf"/>
</dbReference>
<dbReference type="InterPro" id="IPR001128">
    <property type="entry name" value="Cyt_P450"/>
</dbReference>
<sequence length="405" mass="44688">MTQPAPAPAPAPAFVYDRPKDAPLGPSPLLVALRDEKPVTRVSVWNGKLESWLVTRWEEAREVLGSPSLSTNPNHAGFPAVREGVRQRERGFFQMYDPPVHTAMRRTLTREFMVKKMDALRPAVARITTDLLDDLTKKSGPVDYVEHFALPLPSLVICALLGVPYEHHEFFQENSKPFVDLTATAEQVTEAYARLSAFLKELLAAKRANPGDDVVTRLGEQVDAGDITEQEAADLGALLLFAGHETTANMIALSTVTLLENPEQIPRLFGTPEELANAVEELLRYISVLHGGLRRVATEDLTIGDVTIRAGEGVIVPLSVVNRDPALFTDPDQLALDRSNARQHLAFGYGIHQCLGQPLARAELQIVLPEVFRRMPELKLAAPLDEITFKASSMVYGVQELPVTW</sequence>
<keyword evidence="2 7" id="KW-0349">Heme</keyword>
<dbReference type="Proteomes" id="UP000653411">
    <property type="component" value="Unassembled WGS sequence"/>
</dbReference>
<organism evidence="8 9">
    <name type="scientific">Streptomyces fuscichromogenes</name>
    <dbReference type="NCBI Taxonomy" id="1324013"/>
    <lineage>
        <taxon>Bacteria</taxon>
        <taxon>Bacillati</taxon>
        <taxon>Actinomycetota</taxon>
        <taxon>Actinomycetes</taxon>
        <taxon>Kitasatosporales</taxon>
        <taxon>Streptomycetaceae</taxon>
        <taxon>Streptomyces</taxon>
    </lineage>
</organism>
<dbReference type="GO" id="GO:0020037">
    <property type="term" value="F:heme binding"/>
    <property type="evidence" value="ECO:0007669"/>
    <property type="project" value="InterPro"/>
</dbReference>
<keyword evidence="4 7" id="KW-0560">Oxidoreductase</keyword>
<dbReference type="SUPFAM" id="SSF48264">
    <property type="entry name" value="Cytochrome P450"/>
    <property type="match status" value="1"/>
</dbReference>
<gene>
    <name evidence="8" type="ORF">GCM10011578_098850</name>
</gene>
<dbReference type="PANTHER" id="PTHR46696:SF1">
    <property type="entry name" value="CYTOCHROME P450 YJIB-RELATED"/>
    <property type="match status" value="1"/>
</dbReference>
<evidence type="ECO:0000256" key="4">
    <source>
        <dbReference type="ARBA" id="ARBA00023002"/>
    </source>
</evidence>
<keyword evidence="6 7" id="KW-0503">Monooxygenase</keyword>
<dbReference type="RefSeq" id="WP_189269558.1">
    <property type="nucleotide sequence ID" value="NZ_BMML01000052.1"/>
</dbReference>
<comment type="similarity">
    <text evidence="1 7">Belongs to the cytochrome P450 family.</text>
</comment>
<evidence type="ECO:0000256" key="7">
    <source>
        <dbReference type="RuleBase" id="RU000461"/>
    </source>
</evidence>
<evidence type="ECO:0000313" key="8">
    <source>
        <dbReference type="EMBL" id="GGN46187.1"/>
    </source>
</evidence>
<reference evidence="8" key="1">
    <citation type="journal article" date="2014" name="Int. J. Syst. Evol. Microbiol.">
        <title>Complete genome sequence of Corynebacterium casei LMG S-19264T (=DSM 44701T), isolated from a smear-ripened cheese.</title>
        <authorList>
            <consortium name="US DOE Joint Genome Institute (JGI-PGF)"/>
            <person name="Walter F."/>
            <person name="Albersmeier A."/>
            <person name="Kalinowski J."/>
            <person name="Ruckert C."/>
        </authorList>
    </citation>
    <scope>NUCLEOTIDE SEQUENCE</scope>
    <source>
        <strain evidence="8">CGMCC 4.7110</strain>
    </source>
</reference>
<keyword evidence="5 7" id="KW-0408">Iron</keyword>
<dbReference type="PROSITE" id="PS00086">
    <property type="entry name" value="CYTOCHROME_P450"/>
    <property type="match status" value="1"/>
</dbReference>
<dbReference type="InterPro" id="IPR017972">
    <property type="entry name" value="Cyt_P450_CS"/>
</dbReference>
<evidence type="ECO:0000256" key="3">
    <source>
        <dbReference type="ARBA" id="ARBA00022723"/>
    </source>
</evidence>
<dbReference type="GO" id="GO:0016705">
    <property type="term" value="F:oxidoreductase activity, acting on paired donors, with incorporation or reduction of molecular oxygen"/>
    <property type="evidence" value="ECO:0007669"/>
    <property type="project" value="InterPro"/>
</dbReference>